<evidence type="ECO:0000259" key="1">
    <source>
        <dbReference type="SMART" id="SM00382"/>
    </source>
</evidence>
<dbReference type="AlphaFoldDB" id="A0A4R7VRQ0"/>
<gene>
    <name evidence="2" type="ORF">CLV71_105170</name>
</gene>
<organism evidence="2 3">
    <name type="scientific">Actinophytocola oryzae</name>
    <dbReference type="NCBI Taxonomy" id="502181"/>
    <lineage>
        <taxon>Bacteria</taxon>
        <taxon>Bacillati</taxon>
        <taxon>Actinomycetota</taxon>
        <taxon>Actinomycetes</taxon>
        <taxon>Pseudonocardiales</taxon>
        <taxon>Pseudonocardiaceae</taxon>
    </lineage>
</organism>
<dbReference type="RefSeq" id="WP_166664110.1">
    <property type="nucleotide sequence ID" value="NZ_SOCP01000005.1"/>
</dbReference>
<name>A0A4R7VRQ0_9PSEU</name>
<comment type="caution">
    <text evidence="2">The sequence shown here is derived from an EMBL/GenBank/DDBJ whole genome shotgun (WGS) entry which is preliminary data.</text>
</comment>
<evidence type="ECO:0000313" key="2">
    <source>
        <dbReference type="EMBL" id="TDV52039.1"/>
    </source>
</evidence>
<dbReference type="Gene3D" id="3.40.50.300">
    <property type="entry name" value="P-loop containing nucleotide triphosphate hydrolases"/>
    <property type="match status" value="1"/>
</dbReference>
<dbReference type="InterPro" id="IPR027417">
    <property type="entry name" value="P-loop_NTPase"/>
</dbReference>
<dbReference type="Proteomes" id="UP000294927">
    <property type="component" value="Unassembled WGS sequence"/>
</dbReference>
<reference evidence="2 3" key="1">
    <citation type="submission" date="2019-03" db="EMBL/GenBank/DDBJ databases">
        <title>Genomic Encyclopedia of Archaeal and Bacterial Type Strains, Phase II (KMG-II): from individual species to whole genera.</title>
        <authorList>
            <person name="Goeker M."/>
        </authorList>
    </citation>
    <scope>NUCLEOTIDE SEQUENCE [LARGE SCALE GENOMIC DNA]</scope>
    <source>
        <strain evidence="2 3">DSM 45499</strain>
    </source>
</reference>
<accession>A0A4R7VRQ0</accession>
<evidence type="ECO:0000313" key="3">
    <source>
        <dbReference type="Proteomes" id="UP000294927"/>
    </source>
</evidence>
<dbReference type="InterPro" id="IPR041664">
    <property type="entry name" value="AAA_16"/>
</dbReference>
<dbReference type="Pfam" id="PF13191">
    <property type="entry name" value="AAA_16"/>
    <property type="match status" value="1"/>
</dbReference>
<sequence>MRGDRTTLPGRDAELSELDSALAGTTADRHTLVAVRGDPGVGKTTLLACAAGRWRRRGITVISVHLRDKLAPWDLFGAGAMLDALREHYTRAGDFSLAGPVDAAAALCTAGTYDSAAERSWLLARLAEVFDKVRTACPTVLIADDLDAVSHPTLAPARLPGYLIVAACQDTDGLEPDRVVDLQPVAGTRPLSGVGGERMLKIS</sequence>
<keyword evidence="3" id="KW-1185">Reference proteome</keyword>
<feature type="domain" description="AAA+ ATPase" evidence="1">
    <location>
        <begin position="29"/>
        <end position="186"/>
    </location>
</feature>
<proteinExistence type="predicted"/>
<dbReference type="EMBL" id="SOCP01000005">
    <property type="protein sequence ID" value="TDV52039.1"/>
    <property type="molecule type" value="Genomic_DNA"/>
</dbReference>
<dbReference type="SMART" id="SM00382">
    <property type="entry name" value="AAA"/>
    <property type="match status" value="1"/>
</dbReference>
<protein>
    <submittedName>
        <fullName evidence="2">AAA ATPase-like protein</fullName>
    </submittedName>
</protein>
<dbReference type="InterPro" id="IPR003593">
    <property type="entry name" value="AAA+_ATPase"/>
</dbReference>
<dbReference type="SUPFAM" id="SSF52540">
    <property type="entry name" value="P-loop containing nucleoside triphosphate hydrolases"/>
    <property type="match status" value="1"/>
</dbReference>